<organism evidence="2 3">
    <name type="scientific">Achromobacter marplatensis</name>
    <dbReference type="NCBI Taxonomy" id="470868"/>
    <lineage>
        <taxon>Bacteria</taxon>
        <taxon>Pseudomonadati</taxon>
        <taxon>Pseudomonadota</taxon>
        <taxon>Betaproteobacteria</taxon>
        <taxon>Burkholderiales</taxon>
        <taxon>Alcaligenaceae</taxon>
        <taxon>Achromobacter</taxon>
    </lineage>
</organism>
<dbReference type="SUPFAM" id="SSF49401">
    <property type="entry name" value="Bacterial adhesins"/>
    <property type="match status" value="1"/>
</dbReference>
<dbReference type="InterPro" id="IPR050263">
    <property type="entry name" value="Bact_Fimbrial_Adh_Pro"/>
</dbReference>
<dbReference type="AlphaFoldDB" id="A0AA42WDI9"/>
<dbReference type="GO" id="GO:0009289">
    <property type="term" value="C:pilus"/>
    <property type="evidence" value="ECO:0007669"/>
    <property type="project" value="InterPro"/>
</dbReference>
<gene>
    <name evidence="2" type="ORF">N5K24_22840</name>
</gene>
<dbReference type="Proteomes" id="UP001161276">
    <property type="component" value="Unassembled WGS sequence"/>
</dbReference>
<dbReference type="Pfam" id="PF00419">
    <property type="entry name" value="Fimbrial"/>
    <property type="match status" value="1"/>
</dbReference>
<dbReference type="InterPro" id="IPR000259">
    <property type="entry name" value="Adhesion_dom_fimbrial"/>
</dbReference>
<dbReference type="PANTHER" id="PTHR33420:SF34">
    <property type="entry name" value="MINOR FIMBRIAL SUBUNIT"/>
    <property type="match status" value="1"/>
</dbReference>
<proteinExistence type="predicted"/>
<name>A0AA42WDI9_9BURK</name>
<evidence type="ECO:0000313" key="3">
    <source>
        <dbReference type="Proteomes" id="UP001161276"/>
    </source>
</evidence>
<dbReference type="Gene3D" id="2.60.40.1090">
    <property type="entry name" value="Fimbrial-type adhesion domain"/>
    <property type="match status" value="1"/>
</dbReference>
<accession>A0AA42WDI9</accession>
<dbReference type="PANTHER" id="PTHR33420">
    <property type="entry name" value="FIMBRIAL SUBUNIT ELFA-RELATED"/>
    <property type="match status" value="1"/>
</dbReference>
<sequence length="184" mass="19780">MTDVTATPRIPHSERLCSPLRAGLALILILAAPSLSLAQTAIAKNQVRVEISGTIRAKIPCIINNNKPIDIPFGDVQISRIDGKQYKITQIRYTLDCRRALSYPLNMKISGKGADFNSKLLGIPGQSSLGIALKRNTTNLALNDWFSLTPASPPKLEAVLVAHSEGTITGGEFSAAATLIVDYQ</sequence>
<evidence type="ECO:0000313" key="2">
    <source>
        <dbReference type="EMBL" id="MDH2053263.1"/>
    </source>
</evidence>
<dbReference type="GO" id="GO:0043709">
    <property type="term" value="P:cell adhesion involved in single-species biofilm formation"/>
    <property type="evidence" value="ECO:0007669"/>
    <property type="project" value="TreeGrafter"/>
</dbReference>
<evidence type="ECO:0000259" key="1">
    <source>
        <dbReference type="Pfam" id="PF00419"/>
    </source>
</evidence>
<dbReference type="RefSeq" id="WP_280028681.1">
    <property type="nucleotide sequence ID" value="NZ_JAOCKG010000012.1"/>
</dbReference>
<protein>
    <submittedName>
        <fullName evidence="2">Fimbrial protein</fullName>
    </submittedName>
</protein>
<reference evidence="2" key="1">
    <citation type="submission" date="2022-09" db="EMBL/GenBank/DDBJ databases">
        <title>Intensive care unit water sources are persistently colonized with multi-drug resistant bacteria and are the site of extensive horizontal gene transfer of antibiotic resistance genes.</title>
        <authorList>
            <person name="Diorio-Toth L."/>
        </authorList>
    </citation>
    <scope>NUCLEOTIDE SEQUENCE</scope>
    <source>
        <strain evidence="2">GD03676</strain>
    </source>
</reference>
<dbReference type="InterPro" id="IPR008966">
    <property type="entry name" value="Adhesion_dom_sf"/>
</dbReference>
<dbReference type="InterPro" id="IPR036937">
    <property type="entry name" value="Adhesion_dom_fimbrial_sf"/>
</dbReference>
<dbReference type="EMBL" id="JAOCKG010000012">
    <property type="protein sequence ID" value="MDH2053263.1"/>
    <property type="molecule type" value="Genomic_DNA"/>
</dbReference>
<comment type="caution">
    <text evidence="2">The sequence shown here is derived from an EMBL/GenBank/DDBJ whole genome shotgun (WGS) entry which is preliminary data.</text>
</comment>
<feature type="domain" description="Fimbrial-type adhesion" evidence="1">
    <location>
        <begin position="50"/>
        <end position="184"/>
    </location>
</feature>